<evidence type="ECO:0000256" key="7">
    <source>
        <dbReference type="ARBA" id="ARBA00022605"/>
    </source>
</evidence>
<reference evidence="16 17" key="1">
    <citation type="submission" date="2019-03" db="EMBL/GenBank/DDBJ databases">
        <title>Genomic Encyclopedia of Type Strains, Phase IV (KMG-IV): sequencing the most valuable type-strain genomes for metagenomic binning, comparative biology and taxonomic classification.</title>
        <authorList>
            <person name="Goeker M."/>
        </authorList>
    </citation>
    <scope>NUCLEOTIDE SEQUENCE [LARGE SCALE GENOMIC DNA]</scope>
    <source>
        <strain evidence="16 17">DSM 19345</strain>
    </source>
</reference>
<keyword evidence="7" id="KW-0028">Amino-acid biosynthesis</keyword>
<name>A0A4R3MDC9_9HYPH</name>
<keyword evidence="10" id="KW-0560">Oxidoreductase</keyword>
<evidence type="ECO:0000313" key="17">
    <source>
        <dbReference type="Proteomes" id="UP000295678"/>
    </source>
</evidence>
<dbReference type="Proteomes" id="UP000295678">
    <property type="component" value="Unassembled WGS sequence"/>
</dbReference>
<keyword evidence="8" id="KW-0479">Metal-binding</keyword>
<dbReference type="SMART" id="SM01329">
    <property type="entry name" value="Iso_dh"/>
    <property type="match status" value="1"/>
</dbReference>
<dbReference type="EMBL" id="SMAK01000004">
    <property type="protein sequence ID" value="TCT11426.1"/>
    <property type="molecule type" value="Genomic_DNA"/>
</dbReference>
<dbReference type="OrthoDB" id="9767905at2"/>
<keyword evidence="17" id="KW-1185">Reference proteome</keyword>
<gene>
    <name evidence="16" type="ORF">EDC22_104186</name>
</gene>
<dbReference type="AlphaFoldDB" id="A0A4R3MDC9"/>
<keyword evidence="13" id="KW-0100">Branched-chain amino acid biosynthesis</keyword>
<dbReference type="GO" id="GO:0009098">
    <property type="term" value="P:L-leucine biosynthetic process"/>
    <property type="evidence" value="ECO:0007669"/>
    <property type="project" value="UniProtKB-KW"/>
</dbReference>
<dbReference type="PANTHER" id="PTHR43275">
    <property type="entry name" value="D-MALATE DEHYDROGENASE [DECARBOXYLATING]"/>
    <property type="match status" value="1"/>
</dbReference>
<comment type="cofactor">
    <cofactor evidence="2">
        <name>Mg(2+)</name>
        <dbReference type="ChEBI" id="CHEBI:18420"/>
    </cofactor>
</comment>
<evidence type="ECO:0000256" key="14">
    <source>
        <dbReference type="ARBA" id="ARBA00033138"/>
    </source>
</evidence>
<dbReference type="GO" id="GO:0051287">
    <property type="term" value="F:NAD binding"/>
    <property type="evidence" value="ECO:0007669"/>
    <property type="project" value="InterPro"/>
</dbReference>
<evidence type="ECO:0000256" key="4">
    <source>
        <dbReference type="ARBA" id="ARBA00011738"/>
    </source>
</evidence>
<comment type="caution">
    <text evidence="16">The sequence shown here is derived from an EMBL/GenBank/DDBJ whole genome shotgun (WGS) entry which is preliminary data.</text>
</comment>
<dbReference type="InterPro" id="IPR024084">
    <property type="entry name" value="IsoPropMal-DH-like_dom"/>
</dbReference>
<evidence type="ECO:0000256" key="10">
    <source>
        <dbReference type="ARBA" id="ARBA00023002"/>
    </source>
</evidence>
<dbReference type="GO" id="GO:0003862">
    <property type="term" value="F:3-isopropylmalate dehydrogenase activity"/>
    <property type="evidence" value="ECO:0007669"/>
    <property type="project" value="UniProtKB-EC"/>
</dbReference>
<evidence type="ECO:0000256" key="5">
    <source>
        <dbReference type="ARBA" id="ARBA00013101"/>
    </source>
</evidence>
<keyword evidence="11" id="KW-0520">NAD</keyword>
<protein>
    <recommendedName>
        <fullName evidence="5">3-isopropylmalate dehydrogenase</fullName>
        <ecNumber evidence="5">1.1.1.85</ecNumber>
    </recommendedName>
    <alternativeName>
        <fullName evidence="14">3-IPM-DH</fullName>
    </alternativeName>
</protein>
<evidence type="ECO:0000256" key="12">
    <source>
        <dbReference type="ARBA" id="ARBA00023211"/>
    </source>
</evidence>
<evidence type="ECO:0000256" key="9">
    <source>
        <dbReference type="ARBA" id="ARBA00022842"/>
    </source>
</evidence>
<dbReference type="InterPro" id="IPR050501">
    <property type="entry name" value="ICDH/IPMDH"/>
</dbReference>
<dbReference type="GO" id="GO:0000287">
    <property type="term" value="F:magnesium ion binding"/>
    <property type="evidence" value="ECO:0007669"/>
    <property type="project" value="InterPro"/>
</dbReference>
<dbReference type="Pfam" id="PF00180">
    <property type="entry name" value="Iso_dh"/>
    <property type="match status" value="1"/>
</dbReference>
<dbReference type="InterPro" id="IPR019818">
    <property type="entry name" value="IsoCit/isopropylmalate_DH_CS"/>
</dbReference>
<evidence type="ECO:0000256" key="6">
    <source>
        <dbReference type="ARBA" id="ARBA00022430"/>
    </source>
</evidence>
<keyword evidence="12" id="KW-0464">Manganese</keyword>
<evidence type="ECO:0000256" key="8">
    <source>
        <dbReference type="ARBA" id="ARBA00022723"/>
    </source>
</evidence>
<proteinExistence type="inferred from homology"/>
<comment type="similarity">
    <text evidence="3">Belongs to the isocitrate and isopropylmalate dehydrogenases family. LeuB type 1 subfamily.</text>
</comment>
<organism evidence="16 17">
    <name type="scientific">Tepidamorphus gemmatus</name>
    <dbReference type="NCBI Taxonomy" id="747076"/>
    <lineage>
        <taxon>Bacteria</taxon>
        <taxon>Pseudomonadati</taxon>
        <taxon>Pseudomonadota</taxon>
        <taxon>Alphaproteobacteria</taxon>
        <taxon>Hyphomicrobiales</taxon>
        <taxon>Tepidamorphaceae</taxon>
        <taxon>Tepidamorphus</taxon>
    </lineage>
</organism>
<dbReference type="SUPFAM" id="SSF53659">
    <property type="entry name" value="Isocitrate/Isopropylmalate dehydrogenase-like"/>
    <property type="match status" value="1"/>
</dbReference>
<evidence type="ECO:0000256" key="3">
    <source>
        <dbReference type="ARBA" id="ARBA00008319"/>
    </source>
</evidence>
<evidence type="ECO:0000256" key="1">
    <source>
        <dbReference type="ARBA" id="ARBA00001936"/>
    </source>
</evidence>
<keyword evidence="9" id="KW-0460">Magnesium</keyword>
<keyword evidence="6" id="KW-0432">Leucine biosynthesis</keyword>
<evidence type="ECO:0000256" key="11">
    <source>
        <dbReference type="ARBA" id="ARBA00023027"/>
    </source>
</evidence>
<comment type="cofactor">
    <cofactor evidence="1">
        <name>Mn(2+)</name>
        <dbReference type="ChEBI" id="CHEBI:29035"/>
    </cofactor>
</comment>
<dbReference type="FunFam" id="3.40.718.10:FF:000006">
    <property type="entry name" value="3-isopropylmalate dehydrogenase"/>
    <property type="match status" value="1"/>
</dbReference>
<dbReference type="Gene3D" id="3.40.718.10">
    <property type="entry name" value="Isopropylmalate Dehydrogenase"/>
    <property type="match status" value="1"/>
</dbReference>
<evidence type="ECO:0000256" key="13">
    <source>
        <dbReference type="ARBA" id="ARBA00023304"/>
    </source>
</evidence>
<dbReference type="PROSITE" id="PS00470">
    <property type="entry name" value="IDH_IMDH"/>
    <property type="match status" value="1"/>
</dbReference>
<dbReference type="PANTHER" id="PTHR43275:SF1">
    <property type="entry name" value="D-MALATE DEHYDROGENASE [DECARBOXYLATING]"/>
    <property type="match status" value="1"/>
</dbReference>
<evidence type="ECO:0000256" key="2">
    <source>
        <dbReference type="ARBA" id="ARBA00001946"/>
    </source>
</evidence>
<accession>A0A4R3MDC9</accession>
<dbReference type="EC" id="1.1.1.85" evidence="5"/>
<comment type="subunit">
    <text evidence="4">Homodimer.</text>
</comment>
<evidence type="ECO:0000259" key="15">
    <source>
        <dbReference type="SMART" id="SM01329"/>
    </source>
</evidence>
<evidence type="ECO:0000313" key="16">
    <source>
        <dbReference type="EMBL" id="TCT11426.1"/>
    </source>
</evidence>
<sequence length="375" mass="39445">MTGDRRFRIAVIPGDGIGAEVIGPCLAVLEGALGRVGGPRLDPEILAAGAGTYLAQGTALPERTLAAARAADAILLGAAGLPDVRYPDGTEIAPQIELRFLLDLYAGIRPIRSIRGVPTPLADQRAAALDFVIVRESTEGLFASHGKGRVRGDAEAEDRLRITRRGTARVSDAALRLARSRKAAGGAGRVTCVDKANVFASMAFFRKVFDERARQFPDLSGDHLYIDAAALEMVRAPWRFDVIVTENMFGDILSDLGAGLIGGMGFAPSADIGDDHAVFQPCHGTAPDIAGSGRANPTAMFLSGAMMLEWLAERHGEPRAAEAASLVRQAVDAVFADGMRTWEIGGTAGIREVTDVVLARIAVTGAPDDPMPASP</sequence>
<dbReference type="RefSeq" id="WP_132806184.1">
    <property type="nucleotide sequence ID" value="NZ_SMAK01000004.1"/>
</dbReference>
<feature type="domain" description="Isopropylmalate dehydrogenase-like" evidence="15">
    <location>
        <begin position="8"/>
        <end position="357"/>
    </location>
</feature>